<evidence type="ECO:0000256" key="2">
    <source>
        <dbReference type="SAM" id="MobiDB-lite"/>
    </source>
</evidence>
<gene>
    <name evidence="3" type="ORF">RHS04_09323</name>
</gene>
<reference evidence="3" key="1">
    <citation type="submission" date="2020-09" db="EMBL/GenBank/DDBJ databases">
        <title>Comparative genome analyses of four rice-infecting Rhizoctonia solani isolates reveal extensive enrichment of homogalacturonan modification genes.</title>
        <authorList>
            <person name="Lee D.-Y."/>
            <person name="Jeon J."/>
            <person name="Kim K.-T."/>
            <person name="Cheong K."/>
            <person name="Song H."/>
            <person name="Choi G."/>
            <person name="Ko J."/>
            <person name="Opiyo S.O."/>
            <person name="Zuo S."/>
            <person name="Madhav S."/>
            <person name="Lee Y.-H."/>
            <person name="Wang G.-L."/>
        </authorList>
    </citation>
    <scope>NUCLEOTIDE SEQUENCE</scope>
    <source>
        <strain evidence="3">AG1-IA YN-7</strain>
    </source>
</reference>
<keyword evidence="1" id="KW-0175">Coiled coil</keyword>
<evidence type="ECO:0000256" key="1">
    <source>
        <dbReference type="SAM" id="Coils"/>
    </source>
</evidence>
<dbReference type="Proteomes" id="UP000650582">
    <property type="component" value="Unassembled WGS sequence"/>
</dbReference>
<comment type="caution">
    <text evidence="3">The sequence shown here is derived from an EMBL/GenBank/DDBJ whole genome shotgun (WGS) entry which is preliminary data.</text>
</comment>
<name>A0A8H7GYU6_9AGAM</name>
<feature type="coiled-coil region" evidence="1">
    <location>
        <begin position="724"/>
        <end position="751"/>
    </location>
</feature>
<evidence type="ECO:0000313" key="4">
    <source>
        <dbReference type="Proteomes" id="UP000650582"/>
    </source>
</evidence>
<sequence>MPQHCIISAESAQWFANQLAGTNYKLVPIEDKDKPSPGLEGTTAPNQPSTGPDYIPFKIKYCQQPSGTVGKGDFNLMHVLGMIQEEYNLARKCPEWHVFQDNNYWLLECFIYKALKASKEKFVWLNKKLKLAQDKANAQGNIEGEADAIEKWKKLAWARGMASANAQAQTQAREQPAPKPMQELILETAQQSILESTCSHEPVQAQVAVDSGAEPQTSTDKYGWDKSNRPTSNKVDTNVEEALQDLTNMLLCPPVDGEVSMAEGNLGAVNDNLGAPLLPNKLSNPPPPSQTLATATLALPETSLPASAPLLTNLSSEPKLSLAGLQDSLQQVAANLSPKACAQLPPDIQLYLKMLDSQPETSSSQPPAWLANTHSIVVGEARGTRAQQEAARRAEDSPRTNIDEVSDTEYSSPKEEVTPEEEESCRPLDDNTRRCIQSQRAPSPNSSPFSTINLSDIKTSRPPSRGRSDSEATAVPPPPSTSLYPTPPNSQAPALQLTGLAPPRHTSSTPHRPPTPPKMAEASDQNLHWAQERLRDLDRFDGKELTVKQVESTWRKRFCKTVNAYKVSDNQRRALWLEHLEEPSLAAKWAERMEDEGKIGTWDALVKELGVRWPAPDEAEKQKERTERWYQHAIEEKKLGTRVEGIGGALEPYYVVWAREHMALAAEMGAGKVGKEKFMVEWTWHRALPSTLKGLLPKEFGKYKTIAKLCKDVISIEYNQVLVLTQAKAAQKATNNLVDQLNKQIASLEIQSQATTHMADPSQTTAQPKASAATPKGAITQPNPPAKSTKSRGQTFGKNPTGYDLYQAAVSNLPIDWLSMQNFPLTPGTFSQSASTCIRCGKGSHASEICYGRALPEKEMEWRKRAKEELGAVKPGPTKAKIFQVLVEKFGEEVAEVCMQGGLDLGNGLGQ</sequence>
<feature type="compositionally biased region" description="Polar residues" evidence="2">
    <location>
        <begin position="434"/>
        <end position="457"/>
    </location>
</feature>
<feature type="compositionally biased region" description="Pro residues" evidence="2">
    <location>
        <begin position="475"/>
        <end position="490"/>
    </location>
</feature>
<dbReference type="EMBL" id="JACYCC010000370">
    <property type="protein sequence ID" value="KAF8667456.1"/>
    <property type="molecule type" value="Genomic_DNA"/>
</dbReference>
<accession>A0A8H7GYU6</accession>
<proteinExistence type="predicted"/>
<protein>
    <submittedName>
        <fullName evidence="3">Uncharacterized protein</fullName>
    </submittedName>
</protein>
<feature type="region of interest" description="Disordered" evidence="2">
    <location>
        <begin position="207"/>
        <end position="236"/>
    </location>
</feature>
<feature type="region of interest" description="Disordered" evidence="2">
    <location>
        <begin position="753"/>
        <end position="797"/>
    </location>
</feature>
<feature type="compositionally biased region" description="Polar residues" evidence="2">
    <location>
        <begin position="753"/>
        <end position="768"/>
    </location>
</feature>
<dbReference type="AlphaFoldDB" id="A0A8H7GYU6"/>
<evidence type="ECO:0000313" key="3">
    <source>
        <dbReference type="EMBL" id="KAF8667456.1"/>
    </source>
</evidence>
<feature type="compositionally biased region" description="Basic and acidic residues" evidence="2">
    <location>
        <begin position="424"/>
        <end position="433"/>
    </location>
</feature>
<feature type="compositionally biased region" description="Basic and acidic residues" evidence="2">
    <location>
        <begin position="390"/>
        <end position="402"/>
    </location>
</feature>
<feature type="region of interest" description="Disordered" evidence="2">
    <location>
        <begin position="383"/>
        <end position="523"/>
    </location>
</feature>
<organism evidence="3 4">
    <name type="scientific">Rhizoctonia solani</name>
    <dbReference type="NCBI Taxonomy" id="456999"/>
    <lineage>
        <taxon>Eukaryota</taxon>
        <taxon>Fungi</taxon>
        <taxon>Dikarya</taxon>
        <taxon>Basidiomycota</taxon>
        <taxon>Agaricomycotina</taxon>
        <taxon>Agaricomycetes</taxon>
        <taxon>Cantharellales</taxon>
        <taxon>Ceratobasidiaceae</taxon>
        <taxon>Rhizoctonia</taxon>
    </lineage>
</organism>
<feature type="compositionally biased region" description="Polar residues" evidence="2">
    <location>
        <begin position="786"/>
        <end position="797"/>
    </location>
</feature>